<evidence type="ECO:0000313" key="1">
    <source>
        <dbReference type="EMBL" id="RRO15810.1"/>
    </source>
</evidence>
<organism evidence="1 2">
    <name type="scientific">Saccharopolyspora rhizosphaerae</name>
    <dbReference type="NCBI Taxonomy" id="2492662"/>
    <lineage>
        <taxon>Bacteria</taxon>
        <taxon>Bacillati</taxon>
        <taxon>Actinomycetota</taxon>
        <taxon>Actinomycetes</taxon>
        <taxon>Pseudonocardiales</taxon>
        <taxon>Pseudonocardiaceae</taxon>
        <taxon>Saccharopolyspora</taxon>
    </lineage>
</organism>
<dbReference type="OrthoDB" id="2374834at2"/>
<gene>
    <name evidence="1" type="ORF">EIL87_16655</name>
</gene>
<accession>A0A3R8QMR4</accession>
<dbReference type="AlphaFoldDB" id="A0A3R8QMR4"/>
<name>A0A3R8QMR4_9PSEU</name>
<proteinExistence type="predicted"/>
<reference evidence="1 2" key="1">
    <citation type="submission" date="2018-11" db="EMBL/GenBank/DDBJ databases">
        <title>Saccharopolyspora rhizosphaerae sp. nov., an actinomycete isolated from rhizosphere soil in Thailand.</title>
        <authorList>
            <person name="Intra B."/>
            <person name="Euanorasetr J."/>
            <person name="Take A."/>
            <person name="Inahashi Y."/>
            <person name="Mori M."/>
            <person name="Panbangred W."/>
            <person name="Matsumoto A."/>
        </authorList>
    </citation>
    <scope>NUCLEOTIDE SEQUENCE [LARGE SCALE GENOMIC DNA]</scope>
    <source>
        <strain evidence="1 2">H219</strain>
    </source>
</reference>
<sequence>MVERQVGGSTVRTLHFTVDRLDITDLVQRGELGNGRIIRAAGRPGSTSTVTRGPVELHTQELTGTLAVVGHPLARTTLSADSLAMPDLDLGFLKLPDLTFRDVVVHNTDLSGGTLTIPGSEVTLEP</sequence>
<keyword evidence="2" id="KW-1185">Reference proteome</keyword>
<comment type="caution">
    <text evidence="1">The sequence shown here is derived from an EMBL/GenBank/DDBJ whole genome shotgun (WGS) entry which is preliminary data.</text>
</comment>
<protein>
    <submittedName>
        <fullName evidence="1">Uncharacterized protein</fullName>
    </submittedName>
</protein>
<evidence type="ECO:0000313" key="2">
    <source>
        <dbReference type="Proteomes" id="UP000274515"/>
    </source>
</evidence>
<dbReference type="Proteomes" id="UP000274515">
    <property type="component" value="Unassembled WGS sequence"/>
</dbReference>
<dbReference type="EMBL" id="RSAA01000015">
    <property type="protein sequence ID" value="RRO15810.1"/>
    <property type="molecule type" value="Genomic_DNA"/>
</dbReference>